<reference evidence="1 2" key="1">
    <citation type="submission" date="2016-06" db="EMBL/GenBank/DDBJ databases">
        <authorList>
            <consortium name="Pathogen Informatics"/>
        </authorList>
    </citation>
    <scope>NUCLEOTIDE SEQUENCE [LARGE SCALE GENOMIC DNA]</scope>
    <source>
        <strain evidence="1">PmlGA01</strain>
    </source>
</reference>
<dbReference type="EMBL" id="LT594495">
    <property type="protein sequence ID" value="SBT70844.1"/>
    <property type="molecule type" value="Genomic_DNA"/>
</dbReference>
<organism evidence="1 2">
    <name type="scientific">Plasmodium malariae</name>
    <dbReference type="NCBI Taxonomy" id="5858"/>
    <lineage>
        <taxon>Eukaryota</taxon>
        <taxon>Sar</taxon>
        <taxon>Alveolata</taxon>
        <taxon>Apicomplexa</taxon>
        <taxon>Aconoidasida</taxon>
        <taxon>Haemosporida</taxon>
        <taxon>Plasmodiidae</taxon>
        <taxon>Plasmodium</taxon>
        <taxon>Plasmodium (Plasmodium)</taxon>
    </lineage>
</organism>
<accession>A0A1C3KBA4</accession>
<gene>
    <name evidence="1" type="primary">PmlGA01_070009100</name>
    <name evidence="1" type="ORF">PMLGA01_070009100</name>
</gene>
<proteinExistence type="predicted"/>
<evidence type="ECO:0008006" key="3">
    <source>
        <dbReference type="Google" id="ProtNLM"/>
    </source>
</evidence>
<evidence type="ECO:0000313" key="2">
    <source>
        <dbReference type="Proteomes" id="UP000219799"/>
    </source>
</evidence>
<sequence length="115" mass="13926">MTYNKVVKMNDNEIKIIEKEYENFYDKFSYINENTFCLNIVINDETEERSRSLRENKILKLIIKFHCGYFEVLNNELKKDDNKTFDNIEQIFNTFCPLSFKKFITQRVRDKLTAS</sequence>
<dbReference type="VEuPathDB" id="PlasmoDB:PmUG01_07018400"/>
<dbReference type="Proteomes" id="UP000219799">
    <property type="component" value="Chromosome 7"/>
</dbReference>
<dbReference type="AlphaFoldDB" id="A0A1C3KBA4"/>
<protein>
    <recommendedName>
        <fullName evidence="3">GSKIP domain-containing protein</fullName>
    </recommendedName>
</protein>
<name>A0A1C3KBA4_PLAMA</name>
<evidence type="ECO:0000313" key="1">
    <source>
        <dbReference type="EMBL" id="SBT70844.1"/>
    </source>
</evidence>